<accession>A0A7W9HR47</accession>
<protein>
    <recommendedName>
        <fullName evidence="7">Golgi phosphoprotein 3 GPP34</fullName>
    </recommendedName>
</protein>
<dbReference type="AlphaFoldDB" id="A0A7W9HR47"/>
<keyword evidence="3" id="KW-0446">Lipid-binding</keyword>
<dbReference type="GO" id="GO:0006890">
    <property type="term" value="P:retrograde vesicle-mediated transport, Golgi to endoplasmic reticulum"/>
    <property type="evidence" value="ECO:0007669"/>
    <property type="project" value="TreeGrafter"/>
</dbReference>
<dbReference type="PANTHER" id="PTHR12704">
    <property type="entry name" value="TRANS-GOLGI PROTEIN GMX33"/>
    <property type="match status" value="1"/>
</dbReference>
<dbReference type="EMBL" id="JACHMO010000001">
    <property type="protein sequence ID" value="MBB5806910.1"/>
    <property type="molecule type" value="Genomic_DNA"/>
</dbReference>
<reference evidence="5 6" key="1">
    <citation type="submission" date="2020-08" db="EMBL/GenBank/DDBJ databases">
        <title>Sequencing the genomes of 1000 actinobacteria strains.</title>
        <authorList>
            <person name="Klenk H.-P."/>
        </authorList>
    </citation>
    <scope>NUCLEOTIDE SEQUENCE [LARGE SCALE GENOMIC DNA]</scope>
    <source>
        <strain evidence="5 6">DSM 45486</strain>
    </source>
</reference>
<evidence type="ECO:0000256" key="1">
    <source>
        <dbReference type="ARBA" id="ARBA00004255"/>
    </source>
</evidence>
<evidence type="ECO:0000256" key="2">
    <source>
        <dbReference type="ARBA" id="ARBA00023034"/>
    </source>
</evidence>
<dbReference type="Pfam" id="PF05719">
    <property type="entry name" value="GPP34"/>
    <property type="match status" value="1"/>
</dbReference>
<keyword evidence="6" id="KW-1185">Reference proteome</keyword>
<keyword evidence="4" id="KW-0472">Membrane</keyword>
<gene>
    <name evidence="5" type="ORF">F4560_006678</name>
</gene>
<sequence length="218" mass="23377">MDDLTLADELVLLAYDDNGSRKLGQPALGYGLAGALLVELALAERVDVVDKKVTVLDPTPVGRPLLDQALARIADDKPRKPGHWISKLSKKLTDEVLDGLVAGGVLRREEDRVLLVFPRTRFPAPDGVQPAAETDARARMTSAITSDGPVDPRTAALCALVKAVDYDRKVFADLPRAVVRKRLKVISEGDWAATAVRKAIEEVQSAITVAVIVPAASS</sequence>
<evidence type="ECO:0008006" key="7">
    <source>
        <dbReference type="Google" id="ProtNLM"/>
    </source>
</evidence>
<dbReference type="GO" id="GO:0048194">
    <property type="term" value="P:Golgi vesicle budding"/>
    <property type="evidence" value="ECO:0007669"/>
    <property type="project" value="TreeGrafter"/>
</dbReference>
<evidence type="ECO:0000256" key="4">
    <source>
        <dbReference type="ARBA" id="ARBA00023136"/>
    </source>
</evidence>
<comment type="caution">
    <text evidence="5">The sequence shown here is derived from an EMBL/GenBank/DDBJ whole genome shotgun (WGS) entry which is preliminary data.</text>
</comment>
<evidence type="ECO:0000313" key="5">
    <source>
        <dbReference type="EMBL" id="MBB5806910.1"/>
    </source>
</evidence>
<dbReference type="GO" id="GO:0043001">
    <property type="term" value="P:Golgi to plasma membrane protein transport"/>
    <property type="evidence" value="ECO:0007669"/>
    <property type="project" value="TreeGrafter"/>
</dbReference>
<dbReference type="Gene3D" id="1.10.3630.10">
    <property type="entry name" value="yeast vps74-n-term truncation variant domain like"/>
    <property type="match status" value="1"/>
</dbReference>
<dbReference type="GO" id="GO:0005829">
    <property type="term" value="C:cytosol"/>
    <property type="evidence" value="ECO:0007669"/>
    <property type="project" value="TreeGrafter"/>
</dbReference>
<evidence type="ECO:0000256" key="3">
    <source>
        <dbReference type="ARBA" id="ARBA00023121"/>
    </source>
</evidence>
<dbReference type="InterPro" id="IPR008628">
    <property type="entry name" value="GPP34-like"/>
</dbReference>
<name>A0A7W9HR47_9PSEU</name>
<evidence type="ECO:0000313" key="6">
    <source>
        <dbReference type="Proteomes" id="UP000552097"/>
    </source>
</evidence>
<dbReference type="GO" id="GO:0070273">
    <property type="term" value="F:phosphatidylinositol-4-phosphate binding"/>
    <property type="evidence" value="ECO:0007669"/>
    <property type="project" value="InterPro"/>
</dbReference>
<dbReference type="RefSeq" id="WP_184926821.1">
    <property type="nucleotide sequence ID" value="NZ_JACHMO010000001.1"/>
</dbReference>
<dbReference type="Proteomes" id="UP000552097">
    <property type="component" value="Unassembled WGS sequence"/>
</dbReference>
<keyword evidence="2" id="KW-0333">Golgi apparatus</keyword>
<dbReference type="PANTHER" id="PTHR12704:SF2">
    <property type="entry name" value="GOLGI PHOSPHOPROTEIN 3 HOMOLOG SAURON"/>
    <property type="match status" value="1"/>
</dbReference>
<proteinExistence type="predicted"/>
<dbReference type="InterPro" id="IPR038261">
    <property type="entry name" value="GPP34-like_sf"/>
</dbReference>
<dbReference type="GO" id="GO:0012505">
    <property type="term" value="C:endomembrane system"/>
    <property type="evidence" value="ECO:0007669"/>
    <property type="project" value="UniProtKB-ARBA"/>
</dbReference>
<organism evidence="5 6">
    <name type="scientific">Saccharothrix ecbatanensis</name>
    <dbReference type="NCBI Taxonomy" id="1105145"/>
    <lineage>
        <taxon>Bacteria</taxon>
        <taxon>Bacillati</taxon>
        <taxon>Actinomycetota</taxon>
        <taxon>Actinomycetes</taxon>
        <taxon>Pseudonocardiales</taxon>
        <taxon>Pseudonocardiaceae</taxon>
        <taxon>Saccharothrix</taxon>
    </lineage>
</organism>
<comment type="subcellular location">
    <subcellularLocation>
        <location evidence="1">Golgi apparatus membrane</location>
        <topology evidence="1">Peripheral membrane protein</topology>
        <orientation evidence="1">Cytoplasmic side</orientation>
    </subcellularLocation>
</comment>
<dbReference type="GO" id="GO:0007030">
    <property type="term" value="P:Golgi organization"/>
    <property type="evidence" value="ECO:0007669"/>
    <property type="project" value="TreeGrafter"/>
</dbReference>